<keyword evidence="1" id="KW-0175">Coiled coil</keyword>
<proteinExistence type="predicted"/>
<protein>
    <submittedName>
        <fullName evidence="4">Uncharacterized protein</fullName>
    </submittedName>
</protein>
<dbReference type="AlphaFoldDB" id="A0A699HMY1"/>
<keyword evidence="3" id="KW-0812">Transmembrane</keyword>
<evidence type="ECO:0000313" key="4">
    <source>
        <dbReference type="EMBL" id="GEY47079.1"/>
    </source>
</evidence>
<evidence type="ECO:0000256" key="2">
    <source>
        <dbReference type="SAM" id="MobiDB-lite"/>
    </source>
</evidence>
<feature type="region of interest" description="Disordered" evidence="2">
    <location>
        <begin position="683"/>
        <end position="717"/>
    </location>
</feature>
<evidence type="ECO:0000256" key="3">
    <source>
        <dbReference type="SAM" id="Phobius"/>
    </source>
</evidence>
<feature type="compositionally biased region" description="Polar residues" evidence="2">
    <location>
        <begin position="683"/>
        <end position="692"/>
    </location>
</feature>
<keyword evidence="3" id="KW-0472">Membrane</keyword>
<reference evidence="4" key="1">
    <citation type="journal article" date="2019" name="Sci. Rep.">
        <title>Draft genome of Tanacetum cinerariifolium, the natural source of mosquito coil.</title>
        <authorList>
            <person name="Yamashiro T."/>
            <person name="Shiraishi A."/>
            <person name="Satake H."/>
            <person name="Nakayama K."/>
        </authorList>
    </citation>
    <scope>NUCLEOTIDE SEQUENCE</scope>
</reference>
<feature type="transmembrane region" description="Helical" evidence="3">
    <location>
        <begin position="82"/>
        <end position="104"/>
    </location>
</feature>
<gene>
    <name evidence="4" type="ORF">Tci_419053</name>
</gene>
<sequence length="777" mass="87166">MICKPSWFCVNTSGLDYLHKYKQDMQTFWVEPWQTLLLAERSNGVHFNLKLVKFKNDLKAKCNLDIQESILKFRRICNAIDFDYIGVVLCATGVFGIVYLKAVLCVTAVDTMNNTKKVNNQKRQAAKDAAVPIGWSRITQLVETQQIDEVVATDHSSLITYIQHSQHNNNFVPQHSFNTNYMQQPMQNPKDISDSTTAMDMTLALMAKFRQNAVQNVRNHVVQNVVQNPSIKIVENMNGLSVVLEITNQYGNRNVVTAPVEGNVNDASKETKRVKANCILENNLQQALTSGTQFDKAPVYESDGSAENDSNIISEVSSVKQGGGTVEQHPANVEKTHVLYDSLYNNVAIEVEKVNSVNLKLRETNADLTTELARYKNLEKAAKFVRDFKSLAKEAGESIAKQKALELEIERLLRTVVGQDIMSVVQHNSVVDTSILRTELEQCRYDKTSYDKSYNDMQQKIKRLQAQLGDLKGKSKDTSSVSDTLNPLPQKLKNENVELEFHVQNYEKEIAHLKTAYKNLFDSINVTRTQTKTIINSLQTKLHDTIYENAKLRAQLFDKVSGKKDTTRGTSANTKFAKQSILGKPPSSSSRPKLYDVTPLPKSTVFPKVGDTHTLSKPVTSNLVSTLTESKVVKNDNVIFSGIFRISSFKASRVDNFVPNKHVKASFSTKLITVSQPHVITKNDINSKTNGFSHKDVKSTTRNRRPQPRNNPKNDKSWKVYSVICSTNDSNGENQVVSKSFVVTTADISDKLQQQQDSNSYTLTLATTITADGNFDL</sequence>
<dbReference type="EMBL" id="BKCJ010181315">
    <property type="protein sequence ID" value="GEY47079.1"/>
    <property type="molecule type" value="Genomic_DNA"/>
</dbReference>
<name>A0A699HMY1_TANCI</name>
<dbReference type="Gene3D" id="1.10.287.1490">
    <property type="match status" value="1"/>
</dbReference>
<organism evidence="4">
    <name type="scientific">Tanacetum cinerariifolium</name>
    <name type="common">Dalmatian daisy</name>
    <name type="synonym">Chrysanthemum cinerariifolium</name>
    <dbReference type="NCBI Taxonomy" id="118510"/>
    <lineage>
        <taxon>Eukaryota</taxon>
        <taxon>Viridiplantae</taxon>
        <taxon>Streptophyta</taxon>
        <taxon>Embryophyta</taxon>
        <taxon>Tracheophyta</taxon>
        <taxon>Spermatophyta</taxon>
        <taxon>Magnoliopsida</taxon>
        <taxon>eudicotyledons</taxon>
        <taxon>Gunneridae</taxon>
        <taxon>Pentapetalae</taxon>
        <taxon>asterids</taxon>
        <taxon>campanulids</taxon>
        <taxon>Asterales</taxon>
        <taxon>Asteraceae</taxon>
        <taxon>Asteroideae</taxon>
        <taxon>Anthemideae</taxon>
        <taxon>Anthemidinae</taxon>
        <taxon>Tanacetum</taxon>
    </lineage>
</organism>
<feature type="coiled-coil region" evidence="1">
    <location>
        <begin position="447"/>
        <end position="523"/>
    </location>
</feature>
<evidence type="ECO:0000256" key="1">
    <source>
        <dbReference type="SAM" id="Coils"/>
    </source>
</evidence>
<comment type="caution">
    <text evidence="4">The sequence shown here is derived from an EMBL/GenBank/DDBJ whole genome shotgun (WGS) entry which is preliminary data.</text>
</comment>
<keyword evidence="3" id="KW-1133">Transmembrane helix</keyword>
<accession>A0A699HMY1</accession>